<dbReference type="Proteomes" id="UP000315783">
    <property type="component" value="Unassembled WGS sequence"/>
</dbReference>
<organism evidence="1 2">
    <name type="scientific">Cordyceps javanica</name>
    <dbReference type="NCBI Taxonomy" id="43265"/>
    <lineage>
        <taxon>Eukaryota</taxon>
        <taxon>Fungi</taxon>
        <taxon>Dikarya</taxon>
        <taxon>Ascomycota</taxon>
        <taxon>Pezizomycotina</taxon>
        <taxon>Sordariomycetes</taxon>
        <taxon>Hypocreomycetidae</taxon>
        <taxon>Hypocreales</taxon>
        <taxon>Cordycipitaceae</taxon>
        <taxon>Cordyceps</taxon>
    </lineage>
</organism>
<gene>
    <name evidence="1" type="ORF">IF1G_10936</name>
</gene>
<evidence type="ECO:0000313" key="2">
    <source>
        <dbReference type="Proteomes" id="UP000315783"/>
    </source>
</evidence>
<comment type="caution">
    <text evidence="1">The sequence shown here is derived from an EMBL/GenBank/DDBJ whole genome shotgun (WGS) entry which is preliminary data.</text>
</comment>
<evidence type="ECO:0000313" key="1">
    <source>
        <dbReference type="EMBL" id="TQV90457.1"/>
    </source>
</evidence>
<accession>A0A545ULX2</accession>
<proteinExistence type="predicted"/>
<reference evidence="1 2" key="1">
    <citation type="journal article" date="2019" name="Appl. Microbiol. Biotechnol.">
        <title>Genome sequence of Isaria javanica and comparative genome analysis insights into family S53 peptidase evolution in fungal entomopathogens.</title>
        <authorList>
            <person name="Lin R."/>
            <person name="Zhang X."/>
            <person name="Xin B."/>
            <person name="Zou M."/>
            <person name="Gao Y."/>
            <person name="Qin F."/>
            <person name="Hu Q."/>
            <person name="Xie B."/>
            <person name="Cheng X."/>
        </authorList>
    </citation>
    <scope>NUCLEOTIDE SEQUENCE [LARGE SCALE GENOMIC DNA]</scope>
    <source>
        <strain evidence="1 2">IJ1G</strain>
    </source>
</reference>
<dbReference type="AlphaFoldDB" id="A0A545ULX2"/>
<dbReference type="EMBL" id="SPUK01000027">
    <property type="protein sequence ID" value="TQV90457.1"/>
    <property type="molecule type" value="Genomic_DNA"/>
</dbReference>
<keyword evidence="2" id="KW-1185">Reference proteome</keyword>
<name>A0A545ULX2_9HYPO</name>
<sequence>MRRFVERLRSSTIECTMLASIDGIEDNESMCLTGDVSLRIFSIQICPSRSFSDMKPLRLRDLAASCRRARFVGIDFIVTRETAVR</sequence>
<protein>
    <submittedName>
        <fullName evidence="1">Uncharacterized protein</fullName>
    </submittedName>
</protein>